<evidence type="ECO:0000313" key="2">
    <source>
        <dbReference type="Proteomes" id="UP000504633"/>
    </source>
</evidence>
<evidence type="ECO:0000256" key="1">
    <source>
        <dbReference type="SAM" id="MobiDB-lite"/>
    </source>
</evidence>
<dbReference type="KEGG" id="dhe:111597909"/>
<dbReference type="Proteomes" id="UP000504633">
    <property type="component" value="Unplaced"/>
</dbReference>
<dbReference type="GeneID" id="111597909"/>
<protein>
    <submittedName>
        <fullName evidence="3">Uncharacterized protein LOC111597909</fullName>
    </submittedName>
</protein>
<dbReference type="OrthoDB" id="8040827at2759"/>
<gene>
    <name evidence="3" type="primary">LOC111597909</name>
</gene>
<sequence length="471" mass="54680">MGEKVHRVIVSLTDTMHKLSSSNKNTPIDSDVKLMDKTTLLLRTRNSAETGKPLTARYYHQLQFDAVGYEDDRHMRNELTYLLDQMIREHRHGCMLRLTPRRSHNIKLLTHLLVSHLDKLLAKLPYQLIGINVEYYDVRKFDLVNMLLSSTRGRQQTSTRAMQTTREMFQWLHNEYAMLRARGTGDDHINVELILSDGIQKSHQIYLSLYHIFDCTERTDIKDFFKAFSAGKRCKSTLLTDCIKESFDLKRPARTLILCEMPLDKESTCETHKFLHLANLIYSSIGAARGNTEVPKPIGTKRTRMSSTSSSSHSIESSKPQYQTGLMNAPFRSRPVNLSHDDYSKLASWYHRIDLKFSEVKLSMERHYNFQYRQKFMKLCKQMSSYRILNDKSGGDAHGVLLKNSSRDLMAASSYAEALKQFRQLERDVKRCPFSPTLTTYMSTKNYELLNAEEALQQQEIANLKEHRSRI</sequence>
<evidence type="ECO:0000313" key="3">
    <source>
        <dbReference type="RefSeq" id="XP_023168617.2"/>
    </source>
</evidence>
<organism evidence="2 3">
    <name type="scientific">Drosophila hydei</name>
    <name type="common">Fruit fly</name>
    <dbReference type="NCBI Taxonomy" id="7224"/>
    <lineage>
        <taxon>Eukaryota</taxon>
        <taxon>Metazoa</taxon>
        <taxon>Ecdysozoa</taxon>
        <taxon>Arthropoda</taxon>
        <taxon>Hexapoda</taxon>
        <taxon>Insecta</taxon>
        <taxon>Pterygota</taxon>
        <taxon>Neoptera</taxon>
        <taxon>Endopterygota</taxon>
        <taxon>Diptera</taxon>
        <taxon>Brachycera</taxon>
        <taxon>Muscomorpha</taxon>
        <taxon>Ephydroidea</taxon>
        <taxon>Drosophilidae</taxon>
        <taxon>Drosophila</taxon>
    </lineage>
</organism>
<dbReference type="OMA" id="LLTDCIK"/>
<proteinExistence type="predicted"/>
<dbReference type="RefSeq" id="XP_023168617.2">
    <property type="nucleotide sequence ID" value="XM_023312849.2"/>
</dbReference>
<dbReference type="AlphaFoldDB" id="A0A6J1LTM7"/>
<name>A0A6J1LTM7_DROHY</name>
<accession>A0A6J1LTM7</accession>
<keyword evidence="2" id="KW-1185">Reference proteome</keyword>
<feature type="region of interest" description="Disordered" evidence="1">
    <location>
        <begin position="293"/>
        <end position="321"/>
    </location>
</feature>
<feature type="compositionally biased region" description="Low complexity" evidence="1">
    <location>
        <begin position="306"/>
        <end position="318"/>
    </location>
</feature>
<reference evidence="3" key="1">
    <citation type="submission" date="2025-08" db="UniProtKB">
        <authorList>
            <consortium name="RefSeq"/>
        </authorList>
    </citation>
    <scope>IDENTIFICATION</scope>
    <source>
        <strain evidence="3">15085-1641.00</strain>
        <tissue evidence="3">Whole body</tissue>
    </source>
</reference>